<accession>A0ABS6SIQ0</accession>
<dbReference type="InterPro" id="IPR014917">
    <property type="entry name" value="DUF1800"/>
</dbReference>
<keyword evidence="3" id="KW-1185">Reference proteome</keyword>
<dbReference type="EMBL" id="JAGSPB010000001">
    <property type="protein sequence ID" value="MBV7264885.1"/>
    <property type="molecule type" value="Genomic_DNA"/>
</dbReference>
<evidence type="ECO:0000313" key="2">
    <source>
        <dbReference type="EMBL" id="MBV7264885.1"/>
    </source>
</evidence>
<name>A0ABS6SIQ0_9SPHN</name>
<proteinExistence type="predicted"/>
<feature type="compositionally biased region" description="Basic and acidic residues" evidence="1">
    <location>
        <begin position="13"/>
        <end position="27"/>
    </location>
</feature>
<reference evidence="2 3" key="1">
    <citation type="submission" date="2021-04" db="EMBL/GenBank/DDBJ databases">
        <authorList>
            <person name="Pira H."/>
            <person name="Risdian C."/>
            <person name="Wink J."/>
        </authorList>
    </citation>
    <scope>NUCLEOTIDE SEQUENCE [LARGE SCALE GENOMIC DNA]</scope>
    <source>
        <strain evidence="2 3">WH131</strain>
    </source>
</reference>
<dbReference type="Proteomes" id="UP000699975">
    <property type="component" value="Unassembled WGS sequence"/>
</dbReference>
<dbReference type="Pfam" id="PF08811">
    <property type="entry name" value="DUF1800"/>
    <property type="match status" value="1"/>
</dbReference>
<evidence type="ECO:0000256" key="1">
    <source>
        <dbReference type="SAM" id="MobiDB-lite"/>
    </source>
</evidence>
<protein>
    <submittedName>
        <fullName evidence="2">DUF1800 domain-containing protein</fullName>
    </submittedName>
</protein>
<comment type="caution">
    <text evidence="2">The sequence shown here is derived from an EMBL/GenBank/DDBJ whole genome shotgun (WGS) entry which is preliminary data.</text>
</comment>
<feature type="compositionally biased region" description="Polar residues" evidence="1">
    <location>
        <begin position="28"/>
        <end position="41"/>
    </location>
</feature>
<organism evidence="2 3">
    <name type="scientific">Erythrobacter ani</name>
    <dbReference type="NCBI Taxonomy" id="2827235"/>
    <lineage>
        <taxon>Bacteria</taxon>
        <taxon>Pseudomonadati</taxon>
        <taxon>Pseudomonadota</taxon>
        <taxon>Alphaproteobacteria</taxon>
        <taxon>Sphingomonadales</taxon>
        <taxon>Erythrobacteraceae</taxon>
        <taxon>Erythrobacter/Porphyrobacter group</taxon>
        <taxon>Erythrobacter</taxon>
    </lineage>
</organism>
<dbReference type="PANTHER" id="PTHR43737">
    <property type="entry name" value="BLL7424 PROTEIN"/>
    <property type="match status" value="1"/>
</dbReference>
<sequence length="619" mass="67628">MAGKLALSTTIERVSDDDCVADHRTDENASNGDTPESFSLSKTAGVAGLAMATAACGGGGSSEGGTPTVGTPPPGPAAPVVRRPENDAEAARFLLQSSFAVSTGAIEQVTTQGYEPWLDRQMASSNSQSAREFFSSRNFDQVNAEKHYNTAQTGDGMIWSQLMTGGSSVRKRAALALSEFFVVSLNSVDMTWRSPAIGEYWDILNRHAFGNYRDLIEDITLNPAMGVFLNTRGNKKADPRTGRVPDENYGREIMQLFSIGLYELNPDGTQRLSGGEPIETYDNDDVTGIAKVFTGYDFDYTDIGFTTEVGGSRDIPDAEFARQPMTADPAKWRYPRDRSFHAEEEKQFLGMTIPAGTSAADSLTMALDHLFEHPNVGPFFGKQMIQRLVTSNPSPGYVQRVAAAFDDNGSGTRGDLKAVFKAVLLDDEALNPANVTAAGFGKLREPMLRFVQLGRTFGVSSISGDWQVGNFSDASDQLGQSPLRSPSVFNFFRPSYFPTGSQAADNGLLAPEFQIVNETSVAGYVNFMERAIEMRGYRFRDLQLDYSEEVAIADDSQQLLDRLDLLLTANQLTTEVRDIIKAAMDDVVLDEMSTTEDKLRRVHIGILLTMASTDYLVQK</sequence>
<dbReference type="PANTHER" id="PTHR43737:SF1">
    <property type="entry name" value="DUF1501 DOMAIN-CONTAINING PROTEIN"/>
    <property type="match status" value="1"/>
</dbReference>
<evidence type="ECO:0000313" key="3">
    <source>
        <dbReference type="Proteomes" id="UP000699975"/>
    </source>
</evidence>
<feature type="region of interest" description="Disordered" evidence="1">
    <location>
        <begin position="56"/>
        <end position="82"/>
    </location>
</feature>
<gene>
    <name evidence="2" type="ORF">KCG45_01685</name>
</gene>
<feature type="region of interest" description="Disordered" evidence="1">
    <location>
        <begin position="1"/>
        <end position="41"/>
    </location>
</feature>